<gene>
    <name evidence="2" type="ORF">BMG03_12330</name>
</gene>
<feature type="transmembrane region" description="Helical" evidence="1">
    <location>
        <begin position="76"/>
        <end position="103"/>
    </location>
</feature>
<accession>A0ABM6IIA2</accession>
<keyword evidence="1" id="KW-0472">Membrane</keyword>
<feature type="transmembrane region" description="Helical" evidence="1">
    <location>
        <begin position="155"/>
        <end position="176"/>
    </location>
</feature>
<evidence type="ECO:0000256" key="1">
    <source>
        <dbReference type="SAM" id="Phobius"/>
    </source>
</evidence>
<keyword evidence="1" id="KW-1133">Transmembrane helix</keyword>
<proteinExistence type="predicted"/>
<dbReference type="EMBL" id="CP019437">
    <property type="protein sequence ID" value="AQS48492.1"/>
    <property type="molecule type" value="Genomic_DNA"/>
</dbReference>
<name>A0ABM6IIA2_9RHOB</name>
<dbReference type="RefSeq" id="WP_075775056.1">
    <property type="nucleotide sequence ID" value="NZ_CP019437.1"/>
</dbReference>
<feature type="transmembrane region" description="Helical" evidence="1">
    <location>
        <begin position="115"/>
        <end position="135"/>
    </location>
</feature>
<dbReference type="InterPro" id="IPR007272">
    <property type="entry name" value="Sulf_transp_TsuA/YedE"/>
</dbReference>
<evidence type="ECO:0000313" key="2">
    <source>
        <dbReference type="EMBL" id="AQS48492.1"/>
    </source>
</evidence>
<dbReference type="Pfam" id="PF04143">
    <property type="entry name" value="Sulf_transp"/>
    <property type="match status" value="1"/>
</dbReference>
<dbReference type="Proteomes" id="UP000185622">
    <property type="component" value="Chromosome"/>
</dbReference>
<keyword evidence="3" id="KW-1185">Reference proteome</keyword>
<feature type="transmembrane region" description="Helical" evidence="1">
    <location>
        <begin position="6"/>
        <end position="24"/>
    </location>
</feature>
<organism evidence="2 3">
    <name type="scientific">Thioclava nitratireducens</name>
    <dbReference type="NCBI Taxonomy" id="1915078"/>
    <lineage>
        <taxon>Bacteria</taxon>
        <taxon>Pseudomonadati</taxon>
        <taxon>Pseudomonadota</taxon>
        <taxon>Alphaproteobacteria</taxon>
        <taxon>Rhodobacterales</taxon>
        <taxon>Paracoccaceae</taxon>
        <taxon>Thioclava</taxon>
    </lineage>
</organism>
<keyword evidence="1" id="KW-0812">Transmembrane</keyword>
<protein>
    <submittedName>
        <fullName evidence="2">Transporter</fullName>
    </submittedName>
</protein>
<evidence type="ECO:0000313" key="3">
    <source>
        <dbReference type="Proteomes" id="UP000185622"/>
    </source>
</evidence>
<sequence>MSIPLYDSGIASGLLSGILFGYALEAAGFGSPRKLTGQFTLRDFSVFKVMFTAVIVCAVGLYVLRTMGWMGPAAVFIPTLFFWAILLGGVFIGAGFAVGGYCPGTSVVGVASGRIDAVVFAIGMVLGTSVFAWVFDPIKDFYLAGQGPTAQTLPQLFGLPEWMILLALIIIAAVGFRLGTILERSRGGPFTAEEVCAPDDEADEFALTSANARG</sequence>
<reference evidence="2 3" key="1">
    <citation type="submission" date="2017-01" db="EMBL/GenBank/DDBJ databases">
        <title>The complete genome sequence of a sulfur-oxidizing marine bacterium Thioclava sp. 25B10_4T.</title>
        <authorList>
            <person name="Liu Y."/>
            <person name="Lai Q."/>
            <person name="Shao Z."/>
        </authorList>
    </citation>
    <scope>NUCLEOTIDE SEQUENCE [LARGE SCALE GENOMIC DNA]</scope>
    <source>
        <strain evidence="2 3">25B10_4</strain>
    </source>
</reference>
<feature type="transmembrane region" description="Helical" evidence="1">
    <location>
        <begin position="45"/>
        <end position="64"/>
    </location>
</feature>